<feature type="compositionally biased region" description="Polar residues" evidence="15">
    <location>
        <begin position="18"/>
        <end position="29"/>
    </location>
</feature>
<comment type="catalytic activity">
    <reaction evidence="13">
        <text>a 1,2-diacyl-sn-glycerol + H2O = a 2-acylglycerol + a fatty acid + H(+)</text>
        <dbReference type="Rhea" id="RHEA:33275"/>
        <dbReference type="ChEBI" id="CHEBI:15377"/>
        <dbReference type="ChEBI" id="CHEBI:15378"/>
        <dbReference type="ChEBI" id="CHEBI:17389"/>
        <dbReference type="ChEBI" id="CHEBI:17815"/>
        <dbReference type="ChEBI" id="CHEBI:28868"/>
        <dbReference type="EC" id="3.1.1.116"/>
    </reaction>
    <physiologicalReaction direction="left-to-right" evidence="13">
        <dbReference type="Rhea" id="RHEA:33276"/>
    </physiologicalReaction>
</comment>
<evidence type="ECO:0000259" key="16">
    <source>
        <dbReference type="Pfam" id="PF01764"/>
    </source>
</evidence>
<dbReference type="EC" id="3.1.1.116" evidence="14"/>
<keyword evidence="6" id="KW-0479">Metal-binding</keyword>
<feature type="region of interest" description="Disordered" evidence="15">
    <location>
        <begin position="686"/>
        <end position="731"/>
    </location>
</feature>
<accession>A0A2X0KL65</accession>
<comment type="subcellular location">
    <subcellularLocation>
        <location evidence="2">Cell membrane</location>
        <topology evidence="2">Multi-pass membrane protein</topology>
    </subcellularLocation>
</comment>
<evidence type="ECO:0000256" key="3">
    <source>
        <dbReference type="ARBA" id="ARBA00022475"/>
    </source>
</evidence>
<keyword evidence="18" id="KW-1185">Reference proteome</keyword>
<evidence type="ECO:0000256" key="13">
    <source>
        <dbReference type="ARBA" id="ARBA00024531"/>
    </source>
</evidence>
<evidence type="ECO:0000256" key="12">
    <source>
        <dbReference type="ARBA" id="ARBA00023136"/>
    </source>
</evidence>
<dbReference type="GO" id="GO:0046872">
    <property type="term" value="F:metal ion binding"/>
    <property type="evidence" value="ECO:0007669"/>
    <property type="project" value="UniProtKB-KW"/>
</dbReference>
<evidence type="ECO:0000256" key="14">
    <source>
        <dbReference type="ARBA" id="ARBA00026104"/>
    </source>
</evidence>
<keyword evidence="11" id="KW-0443">Lipid metabolism</keyword>
<reference evidence="18" key="1">
    <citation type="submission" date="2016-10" db="EMBL/GenBank/DDBJ databases">
        <authorList>
            <person name="Jeantristanb JTB J.-T."/>
            <person name="Ricardo R."/>
        </authorList>
    </citation>
    <scope>NUCLEOTIDE SEQUENCE [LARGE SCALE GENOMIC DNA]</scope>
</reference>
<dbReference type="SUPFAM" id="SSF53474">
    <property type="entry name" value="alpha/beta-Hydrolases"/>
    <property type="match status" value="1"/>
</dbReference>
<dbReference type="GO" id="GO:0019369">
    <property type="term" value="P:arachidonate metabolic process"/>
    <property type="evidence" value="ECO:0007669"/>
    <property type="project" value="TreeGrafter"/>
</dbReference>
<feature type="compositionally biased region" description="Polar residues" evidence="15">
    <location>
        <begin position="711"/>
        <end position="723"/>
    </location>
</feature>
<keyword evidence="8" id="KW-0106">Calcium</keyword>
<feature type="region of interest" description="Disordered" evidence="15">
    <location>
        <begin position="1"/>
        <end position="60"/>
    </location>
</feature>
<dbReference type="Pfam" id="PF01764">
    <property type="entry name" value="Lipase_3"/>
    <property type="match status" value="1"/>
</dbReference>
<feature type="compositionally biased region" description="Low complexity" evidence="15">
    <location>
        <begin position="629"/>
        <end position="643"/>
    </location>
</feature>
<evidence type="ECO:0000256" key="4">
    <source>
        <dbReference type="ARBA" id="ARBA00022553"/>
    </source>
</evidence>
<feature type="domain" description="Fungal lipase-type" evidence="16">
    <location>
        <begin position="924"/>
        <end position="1088"/>
    </location>
</feature>
<dbReference type="GO" id="GO:0005886">
    <property type="term" value="C:plasma membrane"/>
    <property type="evidence" value="ECO:0007669"/>
    <property type="project" value="UniProtKB-SubCell"/>
</dbReference>
<feature type="region of interest" description="Disordered" evidence="15">
    <location>
        <begin position="506"/>
        <end position="602"/>
    </location>
</feature>
<feature type="region of interest" description="Disordered" evidence="15">
    <location>
        <begin position="622"/>
        <end position="670"/>
    </location>
</feature>
<evidence type="ECO:0000256" key="9">
    <source>
        <dbReference type="ARBA" id="ARBA00022963"/>
    </source>
</evidence>
<dbReference type="GO" id="GO:0046340">
    <property type="term" value="P:diacylglycerol catabolic process"/>
    <property type="evidence" value="ECO:0007669"/>
    <property type="project" value="TreeGrafter"/>
</dbReference>
<dbReference type="InterPro" id="IPR052214">
    <property type="entry name" value="DAG_Lipase-Related"/>
</dbReference>
<dbReference type="InterPro" id="IPR029058">
    <property type="entry name" value="AB_hydrolase_fold"/>
</dbReference>
<keyword evidence="10" id="KW-1133">Transmembrane helix</keyword>
<feature type="region of interest" description="Disordered" evidence="15">
    <location>
        <begin position="764"/>
        <end position="793"/>
    </location>
</feature>
<feature type="compositionally biased region" description="Polar residues" evidence="15">
    <location>
        <begin position="1"/>
        <end position="11"/>
    </location>
</feature>
<evidence type="ECO:0000313" key="18">
    <source>
        <dbReference type="Proteomes" id="UP000249723"/>
    </source>
</evidence>
<dbReference type="EMBL" id="FMWP01000017">
    <property type="protein sequence ID" value="SCZ91866.1"/>
    <property type="molecule type" value="Genomic_DNA"/>
</dbReference>
<keyword evidence="7" id="KW-0378">Hydrolase</keyword>
<dbReference type="CDD" id="cd00519">
    <property type="entry name" value="Lipase_3"/>
    <property type="match status" value="1"/>
</dbReference>
<feature type="compositionally biased region" description="Low complexity" evidence="15">
    <location>
        <begin position="686"/>
        <end position="704"/>
    </location>
</feature>
<dbReference type="Gene3D" id="3.40.50.1820">
    <property type="entry name" value="alpha/beta hydrolase"/>
    <property type="match status" value="1"/>
</dbReference>
<evidence type="ECO:0000256" key="2">
    <source>
        <dbReference type="ARBA" id="ARBA00004651"/>
    </source>
</evidence>
<dbReference type="Proteomes" id="UP000249723">
    <property type="component" value="Unassembled WGS sequence"/>
</dbReference>
<evidence type="ECO:0000256" key="6">
    <source>
        <dbReference type="ARBA" id="ARBA00022723"/>
    </source>
</evidence>
<evidence type="ECO:0000256" key="11">
    <source>
        <dbReference type="ARBA" id="ARBA00023098"/>
    </source>
</evidence>
<sequence length="1293" mass="140460">MFPSSLSSADPTTRDPAPSSTTRNRTDSFAMTAANALGPCPFSSSSSSSNSIMTGSRRRSASAAMDNLPLDAPPSLLIQSEILARLAHGPTLLPSSLAHLISAISVCSRVSIRSAALFIEAILESIRQGTTAGLGLTRRALISAVASARTLHYVANGLDWDGRNAQGERDIGLYLGLLDRYTNLGIYVINHTFTLAELFSLAGLSLTMSTTSLAFATAEESVRMLDSLLGSGETSRALSAIIALVRTEMAEDPNFKIIDDGVISTLALLTKTLTAFVCLQVSPTCESHLLHRLFSMVFMFRFVRFEQAATSKRTAKEMRMRVVYDCTVVAEGEETITGYVPFPTTTQGSADEHSSAHALEDHYVREHRRSRASSIELAGQELRRDPHGSLLGSTSPRLMRSRTKSVGYENIDVQRKEREEREEETEIVEELNELCGLDQDQTAFESDQVEADDAVAKLPPEVSAALEELKHSAAGKTIVTSSMGSHYEVEVTETTTTTTTTVRATASTMGGDGYSTRTLSRRTAPRTRPLSSIFQIAVPQASDVEEGDVSMDEAGDSSPGSSSDEWVDVGKQSPKQQPDDVFGPEESVAAGPEEEGSRNAKLQVVFRTMTSKFTKRKRTFRRVDHKETVTTTSTSIPSSGESTPRPRRIAVSSEVEEPCSPDSAASRKSPGRILKALGKALMCNPSVENVSSSSPPMSSRSSRTMSRESTHSAGSTEQVSRLPSTPPRMSGMTTLAQINDMRSPTASCASSRRPSLSDLAITSRRGSKAPLEPLNLTGAQVPTHTSTSSAPVPKLRRAESMVSIVTTCKHSQATPMEEPEPKASNFPRQHLVANLQRFMRYSSAAYGQAFLRILGLGKSRGLDFSFPNTKSHANSHAFAHHVGIPVDDILLDSYTTPGGGIFDNHRISPIVTYLAVDHEMKAIVLSCRGSLGLSDVLVDLVCSYEQIHVPDGDPMALYQVHAGMWHAATRLQRGLVHKTIKEALEQYPSYGLVLTGHSLGGGVSSLLSLLWSTPSHVFERNRRPVDIGRHPPIHTPFVTSFASGLPAGRPIHCYVFGPPCVASPDLGRYCQGLVTSTTHNNDVVPTLSIGSLRDLKTMAMNLHEDGGTGTTREIIGRVCGIYQRKIALATSERLYRGLPGGSEKETPSLHDVSDEARLVALTKAEIRAGRGKNRALDPAYCDPTLLQESEDPEDVVVNDYLWSVMRTLRADNDNDKLYPPGNVFVVENYTVFISSESRPGQYARREGRRILLRAVDNVEKRFAEPVFGKTLFMDHSPTGYEENVDLLARAVLG</sequence>
<dbReference type="OrthoDB" id="438440at2759"/>
<evidence type="ECO:0000256" key="7">
    <source>
        <dbReference type="ARBA" id="ARBA00022801"/>
    </source>
</evidence>
<gene>
    <name evidence="17" type="ORF">BZ3500_MVSOF-1268-A1-R1_CHR5-3G08187</name>
</gene>
<evidence type="ECO:0000256" key="10">
    <source>
        <dbReference type="ARBA" id="ARBA00022989"/>
    </source>
</evidence>
<evidence type="ECO:0000256" key="1">
    <source>
        <dbReference type="ARBA" id="ARBA00001913"/>
    </source>
</evidence>
<keyword evidence="9" id="KW-0442">Lipid degradation</keyword>
<keyword evidence="5" id="KW-0812">Transmembrane</keyword>
<organism evidence="17 18">
    <name type="scientific">Microbotryum saponariae</name>
    <dbReference type="NCBI Taxonomy" id="289078"/>
    <lineage>
        <taxon>Eukaryota</taxon>
        <taxon>Fungi</taxon>
        <taxon>Dikarya</taxon>
        <taxon>Basidiomycota</taxon>
        <taxon>Pucciniomycotina</taxon>
        <taxon>Microbotryomycetes</taxon>
        <taxon>Microbotryales</taxon>
        <taxon>Microbotryaceae</taxon>
        <taxon>Microbotryum</taxon>
    </lineage>
</organism>
<dbReference type="InterPro" id="IPR002921">
    <property type="entry name" value="Fungal_lipase-type"/>
</dbReference>
<dbReference type="PANTHER" id="PTHR45792">
    <property type="entry name" value="DIACYLGLYCEROL LIPASE HOMOLOG-RELATED"/>
    <property type="match status" value="1"/>
</dbReference>
<evidence type="ECO:0000256" key="5">
    <source>
        <dbReference type="ARBA" id="ARBA00022692"/>
    </source>
</evidence>
<keyword evidence="12" id="KW-0472">Membrane</keyword>
<name>A0A2X0KL65_9BASI</name>
<protein>
    <recommendedName>
        <fullName evidence="14">sn-1-specific diacylglycerol lipase</fullName>
        <ecNumber evidence="14">3.1.1.116</ecNumber>
    </recommendedName>
</protein>
<dbReference type="PANTHER" id="PTHR45792:SF7">
    <property type="entry name" value="PUTATIVE (AFU_ORTHOLOGUE AFUA_6G02710)-RELATED"/>
    <property type="match status" value="1"/>
</dbReference>
<keyword evidence="3" id="KW-1003">Cell membrane</keyword>
<feature type="compositionally biased region" description="Polar residues" evidence="15">
    <location>
        <begin position="777"/>
        <end position="790"/>
    </location>
</feature>
<evidence type="ECO:0000256" key="15">
    <source>
        <dbReference type="SAM" id="MobiDB-lite"/>
    </source>
</evidence>
<comment type="cofactor">
    <cofactor evidence="1">
        <name>Ca(2+)</name>
        <dbReference type="ChEBI" id="CHEBI:29108"/>
    </cofactor>
</comment>
<feature type="compositionally biased region" description="Acidic residues" evidence="15">
    <location>
        <begin position="543"/>
        <end position="555"/>
    </location>
</feature>
<proteinExistence type="predicted"/>
<evidence type="ECO:0000313" key="17">
    <source>
        <dbReference type="EMBL" id="SCZ91866.1"/>
    </source>
</evidence>
<dbReference type="GO" id="GO:0016298">
    <property type="term" value="F:lipase activity"/>
    <property type="evidence" value="ECO:0007669"/>
    <property type="project" value="TreeGrafter"/>
</dbReference>
<evidence type="ECO:0000256" key="8">
    <source>
        <dbReference type="ARBA" id="ARBA00022837"/>
    </source>
</evidence>
<keyword evidence="4" id="KW-0597">Phosphoprotein</keyword>